<dbReference type="Gramene" id="ESW08888">
    <property type="protein sequence ID" value="ESW08888"/>
    <property type="gene ID" value="PHAVU_009G083000g"/>
</dbReference>
<evidence type="ECO:0000313" key="2">
    <source>
        <dbReference type="Proteomes" id="UP000000226"/>
    </source>
</evidence>
<organism evidence="1 2">
    <name type="scientific">Phaseolus vulgaris</name>
    <name type="common">Kidney bean</name>
    <name type="synonym">French bean</name>
    <dbReference type="NCBI Taxonomy" id="3885"/>
    <lineage>
        <taxon>Eukaryota</taxon>
        <taxon>Viridiplantae</taxon>
        <taxon>Streptophyta</taxon>
        <taxon>Embryophyta</taxon>
        <taxon>Tracheophyta</taxon>
        <taxon>Spermatophyta</taxon>
        <taxon>Magnoliopsida</taxon>
        <taxon>eudicotyledons</taxon>
        <taxon>Gunneridae</taxon>
        <taxon>Pentapetalae</taxon>
        <taxon>rosids</taxon>
        <taxon>fabids</taxon>
        <taxon>Fabales</taxon>
        <taxon>Fabaceae</taxon>
        <taxon>Papilionoideae</taxon>
        <taxon>50 kb inversion clade</taxon>
        <taxon>NPAAA clade</taxon>
        <taxon>indigoferoid/millettioid clade</taxon>
        <taxon>Phaseoleae</taxon>
        <taxon>Phaseolus</taxon>
    </lineage>
</organism>
<name>V7AW95_PHAVU</name>
<protein>
    <submittedName>
        <fullName evidence="1">Uncharacterized protein</fullName>
    </submittedName>
</protein>
<dbReference type="EMBL" id="CM002296">
    <property type="protein sequence ID" value="ESW08888.1"/>
    <property type="molecule type" value="Genomic_DNA"/>
</dbReference>
<accession>V7AW95</accession>
<gene>
    <name evidence="1" type="ORF">PHAVU_009G083000g</name>
</gene>
<sequence length="125" mass="14314">MLVGLRQDFVGVESGRRREKEVSLHTSHFILNVSAKSRGIFHLHISSFASFRIEMRKDSPFFSISLNSFLTVDFLYHLRLYSLSGENFDDGVVVPCMLLLPFHGTSTAKLSFFVRRVSAFEPRNN</sequence>
<evidence type="ECO:0000313" key="1">
    <source>
        <dbReference type="EMBL" id="ESW08888.1"/>
    </source>
</evidence>
<dbReference type="Proteomes" id="UP000000226">
    <property type="component" value="Chromosome 9"/>
</dbReference>
<reference evidence="2" key="1">
    <citation type="journal article" date="2014" name="Nat. Genet.">
        <title>A reference genome for common bean and genome-wide analysis of dual domestications.</title>
        <authorList>
            <person name="Schmutz J."/>
            <person name="McClean P.E."/>
            <person name="Mamidi S."/>
            <person name="Wu G.A."/>
            <person name="Cannon S.B."/>
            <person name="Grimwood J."/>
            <person name="Jenkins J."/>
            <person name="Shu S."/>
            <person name="Song Q."/>
            <person name="Chavarro C."/>
            <person name="Torres-Torres M."/>
            <person name="Geffroy V."/>
            <person name="Moghaddam S.M."/>
            <person name="Gao D."/>
            <person name="Abernathy B."/>
            <person name="Barry K."/>
            <person name="Blair M."/>
            <person name="Brick M.A."/>
            <person name="Chovatia M."/>
            <person name="Gepts P."/>
            <person name="Goodstein D.M."/>
            <person name="Gonzales M."/>
            <person name="Hellsten U."/>
            <person name="Hyten D.L."/>
            <person name="Jia G."/>
            <person name="Kelly J.D."/>
            <person name="Kudrna D."/>
            <person name="Lee R."/>
            <person name="Richard M.M."/>
            <person name="Miklas P.N."/>
            <person name="Osorno J.M."/>
            <person name="Rodrigues J."/>
            <person name="Thareau V."/>
            <person name="Urrea C.A."/>
            <person name="Wang M."/>
            <person name="Yu Y."/>
            <person name="Zhang M."/>
            <person name="Wing R.A."/>
            <person name="Cregan P.B."/>
            <person name="Rokhsar D.S."/>
            <person name="Jackson S.A."/>
        </authorList>
    </citation>
    <scope>NUCLEOTIDE SEQUENCE [LARGE SCALE GENOMIC DNA]</scope>
    <source>
        <strain evidence="2">cv. G19833</strain>
    </source>
</reference>
<proteinExistence type="predicted"/>
<dbReference type="AlphaFoldDB" id="V7AW95"/>
<keyword evidence="2" id="KW-1185">Reference proteome</keyword>